<evidence type="ECO:0000313" key="2">
    <source>
        <dbReference type="Proteomes" id="UP000184216"/>
    </source>
</evidence>
<gene>
    <name evidence="1" type="ORF">SAMN05444387_1287</name>
</gene>
<organism evidence="1 2">
    <name type="scientific">Flavobacterium pectinovorum</name>
    <dbReference type="NCBI Taxonomy" id="29533"/>
    <lineage>
        <taxon>Bacteria</taxon>
        <taxon>Pseudomonadati</taxon>
        <taxon>Bacteroidota</taxon>
        <taxon>Flavobacteriia</taxon>
        <taxon>Flavobacteriales</taxon>
        <taxon>Flavobacteriaceae</taxon>
        <taxon>Flavobacterium</taxon>
    </lineage>
</organism>
<reference evidence="1 2" key="1">
    <citation type="submission" date="2016-11" db="EMBL/GenBank/DDBJ databases">
        <authorList>
            <person name="Varghese N."/>
            <person name="Submissions S."/>
        </authorList>
    </citation>
    <scope>NUCLEOTIDE SEQUENCE [LARGE SCALE GENOMIC DNA]</scope>
    <source>
        <strain evidence="1 2">DSM 6368</strain>
    </source>
</reference>
<keyword evidence="2" id="KW-1185">Reference proteome</keyword>
<proteinExistence type="predicted"/>
<name>A0ABY1J0J7_9FLAO</name>
<protein>
    <submittedName>
        <fullName evidence="1">Uncharacterized protein</fullName>
    </submittedName>
</protein>
<sequence length="61" mass="6808">MVADYTDLLCKDADSYGFYFNSKTSFVAWLSVRLSGVEPTQNDLANWTSTPLGLTIRLRSA</sequence>
<comment type="caution">
    <text evidence="1">The sequence shown here is derived from an EMBL/GenBank/DDBJ whole genome shotgun (WGS) entry which is preliminary data.</text>
</comment>
<evidence type="ECO:0000313" key="1">
    <source>
        <dbReference type="EMBL" id="SHL70378.1"/>
    </source>
</evidence>
<dbReference type="EMBL" id="FRBX01000001">
    <property type="protein sequence ID" value="SHL70378.1"/>
    <property type="molecule type" value="Genomic_DNA"/>
</dbReference>
<accession>A0ABY1J0J7</accession>
<dbReference type="Proteomes" id="UP000184216">
    <property type="component" value="Unassembled WGS sequence"/>
</dbReference>